<evidence type="ECO:0008006" key="4">
    <source>
        <dbReference type="Google" id="ProtNLM"/>
    </source>
</evidence>
<dbReference type="Proteomes" id="UP001151760">
    <property type="component" value="Unassembled WGS sequence"/>
</dbReference>
<proteinExistence type="predicted"/>
<evidence type="ECO:0000256" key="1">
    <source>
        <dbReference type="SAM" id="MobiDB-lite"/>
    </source>
</evidence>
<keyword evidence="3" id="KW-1185">Reference proteome</keyword>
<dbReference type="EMBL" id="BQNB010009666">
    <property type="protein sequence ID" value="GJS66672.1"/>
    <property type="molecule type" value="Genomic_DNA"/>
</dbReference>
<name>A0ABQ4XPD9_9ASTR</name>
<comment type="caution">
    <text evidence="2">The sequence shown here is derived from an EMBL/GenBank/DDBJ whole genome shotgun (WGS) entry which is preliminary data.</text>
</comment>
<reference evidence="2" key="1">
    <citation type="journal article" date="2022" name="Int. J. Mol. Sci.">
        <title>Draft Genome of Tanacetum Coccineum: Genomic Comparison of Closely Related Tanacetum-Family Plants.</title>
        <authorList>
            <person name="Yamashiro T."/>
            <person name="Shiraishi A."/>
            <person name="Nakayama K."/>
            <person name="Satake H."/>
        </authorList>
    </citation>
    <scope>NUCLEOTIDE SEQUENCE</scope>
</reference>
<evidence type="ECO:0000313" key="3">
    <source>
        <dbReference type="Proteomes" id="UP001151760"/>
    </source>
</evidence>
<protein>
    <recommendedName>
        <fullName evidence="4">RNA polymerase alpha subunit</fullName>
    </recommendedName>
</protein>
<organism evidence="2 3">
    <name type="scientific">Tanacetum coccineum</name>
    <dbReference type="NCBI Taxonomy" id="301880"/>
    <lineage>
        <taxon>Eukaryota</taxon>
        <taxon>Viridiplantae</taxon>
        <taxon>Streptophyta</taxon>
        <taxon>Embryophyta</taxon>
        <taxon>Tracheophyta</taxon>
        <taxon>Spermatophyta</taxon>
        <taxon>Magnoliopsida</taxon>
        <taxon>eudicotyledons</taxon>
        <taxon>Gunneridae</taxon>
        <taxon>Pentapetalae</taxon>
        <taxon>asterids</taxon>
        <taxon>campanulids</taxon>
        <taxon>Asterales</taxon>
        <taxon>Asteraceae</taxon>
        <taxon>Asteroideae</taxon>
        <taxon>Anthemideae</taxon>
        <taxon>Anthemidinae</taxon>
        <taxon>Tanacetum</taxon>
    </lineage>
</organism>
<reference evidence="2" key="2">
    <citation type="submission" date="2022-01" db="EMBL/GenBank/DDBJ databases">
        <authorList>
            <person name="Yamashiro T."/>
            <person name="Shiraishi A."/>
            <person name="Satake H."/>
            <person name="Nakayama K."/>
        </authorList>
    </citation>
    <scope>NUCLEOTIDE SEQUENCE</scope>
</reference>
<sequence length="390" mass="44929">MKLELTREREYPEESIKEFFVKHAQEIITTVQSAVKIVTQQHEAGSSEKSKEQAAFTPYWKIPIIDDDDDEYAIQYREYLENSSNAITPELSTEEPDNSLSMGDEHLDTIPETESNEVIKSSVKDLIQIPRESEDTSIIYSLKIDSLLEEFADIRLVEQLLYNSSHILLNDHFEISPFNDDYTSSNDDFYEDIDYVEASLPDSELVSLEEVKDDLLREKLLNINLLIAKIESLNNNSTLDCVFKSPIPVKDSDSFFEKSNTSLSYLDNSLPEFKTFSDHTEETSSGSTTTHADNSLPKYDPFHFEIESNQGELTRVVVEDISDNLTRELYFMCHCFTPSLPTLEDRHYLFSHKIAWILKTLVLVVLSIVHSIFYPSHVYIWESDIIDLID</sequence>
<gene>
    <name evidence="2" type="ORF">Tco_0681236</name>
</gene>
<feature type="region of interest" description="Disordered" evidence="1">
    <location>
        <begin position="277"/>
        <end position="296"/>
    </location>
</feature>
<accession>A0ABQ4XPD9</accession>
<evidence type="ECO:0000313" key="2">
    <source>
        <dbReference type="EMBL" id="GJS66672.1"/>
    </source>
</evidence>